<dbReference type="CDD" id="cd01837">
    <property type="entry name" value="SGNH_plant_lipase_like"/>
    <property type="match status" value="1"/>
</dbReference>
<keyword evidence="4" id="KW-1185">Reference proteome</keyword>
<comment type="caution">
    <text evidence="3">The sequence shown here is derived from an EMBL/GenBank/DDBJ whole genome shotgun (WGS) entry which is preliminary data.</text>
</comment>
<gene>
    <name evidence="3" type="ORF">AXG93_3902s1080</name>
</gene>
<accession>A0A176WCY0</accession>
<dbReference type="PANTHER" id="PTHR45966:SF13">
    <property type="entry name" value="GDSL ESTERASE_LIPASE"/>
    <property type="match status" value="1"/>
</dbReference>
<evidence type="ECO:0000313" key="4">
    <source>
        <dbReference type="Proteomes" id="UP000077202"/>
    </source>
</evidence>
<proteinExistence type="inferred from homology"/>
<dbReference type="Gene3D" id="3.40.50.1110">
    <property type="entry name" value="SGNH hydrolase"/>
    <property type="match status" value="1"/>
</dbReference>
<dbReference type="GO" id="GO:0016298">
    <property type="term" value="F:lipase activity"/>
    <property type="evidence" value="ECO:0007669"/>
    <property type="project" value="InterPro"/>
</dbReference>
<dbReference type="Pfam" id="PF00657">
    <property type="entry name" value="Lipase_GDSL"/>
    <property type="match status" value="1"/>
</dbReference>
<dbReference type="PANTHER" id="PTHR45966">
    <property type="entry name" value="GDSL-LIKE LIPASE/ACYLHYDROLASE"/>
    <property type="match status" value="1"/>
</dbReference>
<dbReference type="InterPro" id="IPR008265">
    <property type="entry name" value="Lipase_GDSL_AS"/>
</dbReference>
<dbReference type="InterPro" id="IPR001087">
    <property type="entry name" value="GDSL"/>
</dbReference>
<dbReference type="SUPFAM" id="SSF52266">
    <property type="entry name" value="SGNH hydrolase"/>
    <property type="match status" value="1"/>
</dbReference>
<reference evidence="3" key="1">
    <citation type="submission" date="2016-03" db="EMBL/GenBank/DDBJ databases">
        <title>Mechanisms controlling the formation of the plant cell surface in tip-growing cells are functionally conserved among land plants.</title>
        <authorList>
            <person name="Honkanen S."/>
            <person name="Jones V.A."/>
            <person name="Morieri G."/>
            <person name="Champion C."/>
            <person name="Hetherington A.J."/>
            <person name="Kelly S."/>
            <person name="Saint-Marcoux D."/>
            <person name="Proust H."/>
            <person name="Prescott H."/>
            <person name="Dolan L."/>
        </authorList>
    </citation>
    <scope>NUCLEOTIDE SEQUENCE [LARGE SCALE GENOMIC DNA]</scope>
    <source>
        <tissue evidence="3">Whole gametophyte</tissue>
    </source>
</reference>
<comment type="similarity">
    <text evidence="1">Belongs to the 'GDSL' lipolytic enzyme family.</text>
</comment>
<dbReference type="EMBL" id="LVLJ01001320">
    <property type="protein sequence ID" value="OAE30491.1"/>
    <property type="molecule type" value="Genomic_DNA"/>
</dbReference>
<evidence type="ECO:0000256" key="1">
    <source>
        <dbReference type="ARBA" id="ARBA00008668"/>
    </source>
</evidence>
<dbReference type="AlphaFoldDB" id="A0A176WCY0"/>
<dbReference type="InterPro" id="IPR036514">
    <property type="entry name" value="SGNH_hydro_sf"/>
</dbReference>
<dbReference type="PROSITE" id="PS01098">
    <property type="entry name" value="LIPASE_GDSL_SER"/>
    <property type="match status" value="1"/>
</dbReference>
<sequence length="405" mass="44235">MTSGDLLPHTCPVKTAVSKAGGCSTRALRMDVWGLRLLMLMLAAGSIVGHGTCDAVQEHGGVRTSNSMVSAMFVFGDSVVDAGTNSYFPSLLQANYKPYGAQYFGKPTGRFTNGRTFADFFAEKIGLPFAEPYLKRKGKWSIMQGVNYASAGGGIFRVTNLEFKVIPLSDQILQFAQTKTSIEQTLKSTAAAKELFSKSLFLINIGTNDLVTYLFNPSLPIRDYLRNSMDALEDAVKQLYNAGGRKFMFLDVGPIGCVPAIVANARVEDGTCLESVNDLTKNYNTALEELVLEKLPGTFKGIHVIIGKLYETFDVMVNNASAYGFTEGVTACCGSGLYNAETQCGRPADLITNPPYNLCDNVDKYVFWDYFHPSERAYGIVADKLWNGVVNSLIKRQSFDVLALS</sequence>
<dbReference type="InterPro" id="IPR035669">
    <property type="entry name" value="SGNH_plant_lipase-like"/>
</dbReference>
<dbReference type="Proteomes" id="UP000077202">
    <property type="component" value="Unassembled WGS sequence"/>
</dbReference>
<dbReference type="GO" id="GO:0006629">
    <property type="term" value="P:lipid metabolic process"/>
    <property type="evidence" value="ECO:0007669"/>
    <property type="project" value="InterPro"/>
</dbReference>
<evidence type="ECO:0000313" key="3">
    <source>
        <dbReference type="EMBL" id="OAE30491.1"/>
    </source>
</evidence>
<evidence type="ECO:0000256" key="2">
    <source>
        <dbReference type="ARBA" id="ARBA00022729"/>
    </source>
</evidence>
<evidence type="ECO:0008006" key="5">
    <source>
        <dbReference type="Google" id="ProtNLM"/>
    </source>
</evidence>
<organism evidence="3 4">
    <name type="scientific">Marchantia polymorpha subsp. ruderalis</name>
    <dbReference type="NCBI Taxonomy" id="1480154"/>
    <lineage>
        <taxon>Eukaryota</taxon>
        <taxon>Viridiplantae</taxon>
        <taxon>Streptophyta</taxon>
        <taxon>Embryophyta</taxon>
        <taxon>Marchantiophyta</taxon>
        <taxon>Marchantiopsida</taxon>
        <taxon>Marchantiidae</taxon>
        <taxon>Marchantiales</taxon>
        <taxon>Marchantiaceae</taxon>
        <taxon>Marchantia</taxon>
    </lineage>
</organism>
<dbReference type="InterPro" id="IPR044552">
    <property type="entry name" value="GLIP1-5/GLL25"/>
</dbReference>
<keyword evidence="2" id="KW-0732">Signal</keyword>
<protein>
    <recommendedName>
        <fullName evidence="5">GDSL esterase/lipase</fullName>
    </recommendedName>
</protein>
<name>A0A176WCY0_MARPO</name>